<dbReference type="OrthoDB" id="1733861at2759"/>
<reference evidence="2" key="1">
    <citation type="submission" date="2025-08" db="UniProtKB">
        <authorList>
            <consortium name="RefSeq"/>
        </authorList>
    </citation>
    <scope>IDENTIFICATION</scope>
    <source>
        <tissue evidence="2">Etiolated seedlings</tissue>
    </source>
</reference>
<organism evidence="1 2">
    <name type="scientific">Cicer arietinum</name>
    <name type="common">Chickpea</name>
    <name type="synonym">Garbanzo</name>
    <dbReference type="NCBI Taxonomy" id="3827"/>
    <lineage>
        <taxon>Eukaryota</taxon>
        <taxon>Viridiplantae</taxon>
        <taxon>Streptophyta</taxon>
        <taxon>Embryophyta</taxon>
        <taxon>Tracheophyta</taxon>
        <taxon>Spermatophyta</taxon>
        <taxon>Magnoliopsida</taxon>
        <taxon>eudicotyledons</taxon>
        <taxon>Gunneridae</taxon>
        <taxon>Pentapetalae</taxon>
        <taxon>rosids</taxon>
        <taxon>fabids</taxon>
        <taxon>Fabales</taxon>
        <taxon>Fabaceae</taxon>
        <taxon>Papilionoideae</taxon>
        <taxon>50 kb inversion clade</taxon>
        <taxon>NPAAA clade</taxon>
        <taxon>Hologalegina</taxon>
        <taxon>IRL clade</taxon>
        <taxon>Cicereae</taxon>
        <taxon>Cicer</taxon>
    </lineage>
</organism>
<evidence type="ECO:0000313" key="1">
    <source>
        <dbReference type="Proteomes" id="UP000087171"/>
    </source>
</evidence>
<name>A0A3Q7XQH8_CICAR</name>
<accession>A0A3Q7XQH8</accession>
<sequence length="218" mass="24779">MVFWWKISRGYTYGFSFETYLTCQFRNPQETIIHEGFTWGYGSSNKSAGVAALAYLYDNLREVSMHHTRTVSGLSPNYVEDYPRALRWKPKRDKGLVLSFRKALDEIDVDQGPKMYAHLPNRVLRQYGHVQIIPDSPLEIVSQTTTLDEIDIIFTQYAVHIMDGSAVVQGPVDGSNNLMDCFRIISHPYIILREPVDEDPSVVEPAANAAYEAVDITV</sequence>
<gene>
    <name evidence="2" type="primary">LOC113783973</name>
</gene>
<dbReference type="Proteomes" id="UP000087171">
    <property type="component" value="Unplaced"/>
</dbReference>
<evidence type="ECO:0000313" key="2">
    <source>
        <dbReference type="RefSeq" id="XP_027185986.1"/>
    </source>
</evidence>
<proteinExistence type="predicted"/>
<dbReference type="RefSeq" id="XP_027185986.1">
    <property type="nucleotide sequence ID" value="XM_027330185.1"/>
</dbReference>
<dbReference type="AlphaFoldDB" id="A0A3Q7XQH8"/>
<keyword evidence="1" id="KW-1185">Reference proteome</keyword>
<protein>
    <submittedName>
        <fullName evidence="2">Uncharacterized protein LOC113783973</fullName>
    </submittedName>
</protein>